<keyword evidence="1" id="KW-0805">Transcription regulation</keyword>
<dbReference type="SMART" id="SM00347">
    <property type="entry name" value="HTH_MARR"/>
    <property type="match status" value="1"/>
</dbReference>
<dbReference type="InterPro" id="IPR023187">
    <property type="entry name" value="Tscrpt_reg_MarR-type_CS"/>
</dbReference>
<dbReference type="SUPFAM" id="SSF46785">
    <property type="entry name" value="Winged helix' DNA-binding domain"/>
    <property type="match status" value="1"/>
</dbReference>
<dbReference type="PROSITE" id="PS01117">
    <property type="entry name" value="HTH_MARR_1"/>
    <property type="match status" value="1"/>
</dbReference>
<dbReference type="PROSITE" id="PS50995">
    <property type="entry name" value="HTH_MARR_2"/>
    <property type="match status" value="1"/>
</dbReference>
<dbReference type="Pfam" id="PF12802">
    <property type="entry name" value="MarR_2"/>
    <property type="match status" value="1"/>
</dbReference>
<dbReference type="InterPro" id="IPR036388">
    <property type="entry name" value="WH-like_DNA-bd_sf"/>
</dbReference>
<keyword evidence="2" id="KW-0238">DNA-binding</keyword>
<dbReference type="PANTHER" id="PTHR33164:SF64">
    <property type="entry name" value="TRANSCRIPTIONAL REGULATOR SLYA"/>
    <property type="match status" value="1"/>
</dbReference>
<reference evidence="5 6" key="1">
    <citation type="submission" date="2019-02" db="EMBL/GenBank/DDBJ databases">
        <title>Emended description of the genus Rhodopseudomonas and description of Rhodopseudomonas albus sp. nov., a non-phototrophic, heavy-metal-tolerant bacterium isolated from garden soil.</title>
        <authorList>
            <person name="Bao Z."/>
            <person name="Cao W.W."/>
            <person name="Sato Y."/>
            <person name="Nishizawa T."/>
            <person name="Zhao J."/>
            <person name="Guo Y."/>
            <person name="Ohta H."/>
        </authorList>
    </citation>
    <scope>NUCLEOTIDE SEQUENCE [LARGE SCALE GENOMIC DNA]</scope>
    <source>
        <strain evidence="5 6">SK50-23</strain>
    </source>
</reference>
<protein>
    <submittedName>
        <fullName evidence="5">MarR family transcriptional regulator</fullName>
    </submittedName>
</protein>
<dbReference type="PRINTS" id="PR00598">
    <property type="entry name" value="HTHMARR"/>
</dbReference>
<keyword evidence="3" id="KW-0804">Transcription</keyword>
<sequence>MASYLIIHAPTNAHVQAELGLLVARLARVWRRKADQTLSAHGLSEATAHPLLILSRGGRENVRQGVLAEEMGIEGPSVVRLIDLLAAEGLVERREDPTDRRAKVLHLTVLGAAKADEIKRVMRRTRAELMKDISTDELAIAFDVLSRIEQSAHRLYAAALEADAAS</sequence>
<gene>
    <name evidence="5" type="ORF">RPMA_24450</name>
</gene>
<feature type="domain" description="HTH marR-type" evidence="4">
    <location>
        <begin position="16"/>
        <end position="150"/>
    </location>
</feature>
<evidence type="ECO:0000256" key="3">
    <source>
        <dbReference type="ARBA" id="ARBA00023163"/>
    </source>
</evidence>
<dbReference type="InterPro" id="IPR000835">
    <property type="entry name" value="HTH_MarR-typ"/>
</dbReference>
<organism evidence="5 6">
    <name type="scientific">Tardiphaga alba</name>
    <dbReference type="NCBI Taxonomy" id="340268"/>
    <lineage>
        <taxon>Bacteria</taxon>
        <taxon>Pseudomonadati</taxon>
        <taxon>Pseudomonadota</taxon>
        <taxon>Alphaproteobacteria</taxon>
        <taxon>Hyphomicrobiales</taxon>
        <taxon>Nitrobacteraceae</taxon>
        <taxon>Tardiphaga</taxon>
    </lineage>
</organism>
<evidence type="ECO:0000313" key="5">
    <source>
        <dbReference type="EMBL" id="QUS41652.1"/>
    </source>
</evidence>
<dbReference type="Proteomes" id="UP000682843">
    <property type="component" value="Chromosome"/>
</dbReference>
<name>A0ABX8AD92_9BRAD</name>
<evidence type="ECO:0000259" key="4">
    <source>
        <dbReference type="PROSITE" id="PS50995"/>
    </source>
</evidence>
<evidence type="ECO:0000256" key="1">
    <source>
        <dbReference type="ARBA" id="ARBA00023015"/>
    </source>
</evidence>
<accession>A0ABX8AD92</accession>
<evidence type="ECO:0000313" key="6">
    <source>
        <dbReference type="Proteomes" id="UP000682843"/>
    </source>
</evidence>
<dbReference type="PANTHER" id="PTHR33164">
    <property type="entry name" value="TRANSCRIPTIONAL REGULATOR, MARR FAMILY"/>
    <property type="match status" value="1"/>
</dbReference>
<keyword evidence="6" id="KW-1185">Reference proteome</keyword>
<evidence type="ECO:0000256" key="2">
    <source>
        <dbReference type="ARBA" id="ARBA00023125"/>
    </source>
</evidence>
<dbReference type="InterPro" id="IPR036390">
    <property type="entry name" value="WH_DNA-bd_sf"/>
</dbReference>
<dbReference type="Gene3D" id="1.10.10.10">
    <property type="entry name" value="Winged helix-like DNA-binding domain superfamily/Winged helix DNA-binding domain"/>
    <property type="match status" value="1"/>
</dbReference>
<dbReference type="InterPro" id="IPR039422">
    <property type="entry name" value="MarR/SlyA-like"/>
</dbReference>
<proteinExistence type="predicted"/>
<dbReference type="EMBL" id="CP036498">
    <property type="protein sequence ID" value="QUS41652.1"/>
    <property type="molecule type" value="Genomic_DNA"/>
</dbReference>